<dbReference type="AlphaFoldDB" id="A0A9W8PTJ8"/>
<dbReference type="Proteomes" id="UP001152130">
    <property type="component" value="Unassembled WGS sequence"/>
</dbReference>
<evidence type="ECO:0008006" key="3">
    <source>
        <dbReference type="Google" id="ProtNLM"/>
    </source>
</evidence>
<keyword evidence="2" id="KW-1185">Reference proteome</keyword>
<dbReference type="EMBL" id="JAPDHF010000005">
    <property type="protein sequence ID" value="KAJ4017818.1"/>
    <property type="molecule type" value="Genomic_DNA"/>
</dbReference>
<reference evidence="1" key="1">
    <citation type="submission" date="2022-10" db="EMBL/GenBank/DDBJ databases">
        <title>Fusarium specimens isolated from Avocado Roots.</title>
        <authorList>
            <person name="Stajich J."/>
            <person name="Roper C."/>
            <person name="Heimlech-Rivalta G."/>
        </authorList>
    </citation>
    <scope>NUCLEOTIDE SEQUENCE</scope>
    <source>
        <strain evidence="1">CF00143</strain>
    </source>
</reference>
<dbReference type="Gene3D" id="3.40.50.300">
    <property type="entry name" value="P-loop containing nucleotide triphosphate hydrolases"/>
    <property type="match status" value="1"/>
</dbReference>
<organism evidence="1 2">
    <name type="scientific">Fusarium irregulare</name>
    <dbReference type="NCBI Taxonomy" id="2494466"/>
    <lineage>
        <taxon>Eukaryota</taxon>
        <taxon>Fungi</taxon>
        <taxon>Dikarya</taxon>
        <taxon>Ascomycota</taxon>
        <taxon>Pezizomycotina</taxon>
        <taxon>Sordariomycetes</taxon>
        <taxon>Hypocreomycetidae</taxon>
        <taxon>Hypocreales</taxon>
        <taxon>Nectriaceae</taxon>
        <taxon>Fusarium</taxon>
        <taxon>Fusarium incarnatum-equiseti species complex</taxon>
    </lineage>
</organism>
<protein>
    <recommendedName>
        <fullName evidence="3">DNA2/NAM7 helicase-like C-terminal domain-containing protein</fullName>
    </recommendedName>
</protein>
<dbReference type="InterPro" id="IPR027417">
    <property type="entry name" value="P-loop_NTPase"/>
</dbReference>
<name>A0A9W8PTJ8_9HYPO</name>
<evidence type="ECO:0000313" key="2">
    <source>
        <dbReference type="Proteomes" id="UP001152130"/>
    </source>
</evidence>
<proteinExistence type="predicted"/>
<sequence>MPTLRAPRQLPPTVLAKSDNVSGTDHLVNRFSAYGEVSAMSGLLASALLVYRLKVQLLITRGMALCPVFVHYQDSQVFEDPRAGSKRSRHQVKVGLDLLNGSVQDLHIDPNEVAVIAPCAANVKLTIDETQLSFPGQEGSIALKIMITDHPRPEPGFTHNKQRLNVLLNRQRCALLLFDNTSFGDSFRNSAEKPLFKVDNSAGEIFVKRLFNLPSVEGSWS</sequence>
<accession>A0A9W8PTJ8</accession>
<comment type="caution">
    <text evidence="1">The sequence shown here is derived from an EMBL/GenBank/DDBJ whole genome shotgun (WGS) entry which is preliminary data.</text>
</comment>
<gene>
    <name evidence="1" type="ORF">NW766_003887</name>
</gene>
<evidence type="ECO:0000313" key="1">
    <source>
        <dbReference type="EMBL" id="KAJ4017818.1"/>
    </source>
</evidence>